<gene>
    <name evidence="2" type="ORF">PHYPA_008247</name>
</gene>
<proteinExistence type="predicted"/>
<evidence type="ECO:0000256" key="1">
    <source>
        <dbReference type="SAM" id="MobiDB-lite"/>
    </source>
</evidence>
<reference evidence="2 4" key="1">
    <citation type="journal article" date="2008" name="Science">
        <title>The Physcomitrella genome reveals evolutionary insights into the conquest of land by plants.</title>
        <authorList>
            <person name="Rensing S."/>
            <person name="Lang D."/>
            <person name="Zimmer A."/>
            <person name="Terry A."/>
            <person name="Salamov A."/>
            <person name="Shapiro H."/>
            <person name="Nishiyama T."/>
            <person name="Perroud P.-F."/>
            <person name="Lindquist E."/>
            <person name="Kamisugi Y."/>
            <person name="Tanahashi T."/>
            <person name="Sakakibara K."/>
            <person name="Fujita T."/>
            <person name="Oishi K."/>
            <person name="Shin-I T."/>
            <person name="Kuroki Y."/>
            <person name="Toyoda A."/>
            <person name="Suzuki Y."/>
            <person name="Hashimoto A."/>
            <person name="Yamaguchi K."/>
            <person name="Sugano A."/>
            <person name="Kohara Y."/>
            <person name="Fujiyama A."/>
            <person name="Anterola A."/>
            <person name="Aoki S."/>
            <person name="Ashton N."/>
            <person name="Barbazuk W.B."/>
            <person name="Barker E."/>
            <person name="Bennetzen J."/>
            <person name="Bezanilla M."/>
            <person name="Blankenship R."/>
            <person name="Cho S.H."/>
            <person name="Dutcher S."/>
            <person name="Estelle M."/>
            <person name="Fawcett J.A."/>
            <person name="Gundlach H."/>
            <person name="Hanada K."/>
            <person name="Heyl A."/>
            <person name="Hicks K.A."/>
            <person name="Hugh J."/>
            <person name="Lohr M."/>
            <person name="Mayer K."/>
            <person name="Melkozernov A."/>
            <person name="Murata T."/>
            <person name="Nelson D."/>
            <person name="Pils B."/>
            <person name="Prigge M."/>
            <person name="Reiss B."/>
            <person name="Renner T."/>
            <person name="Rombauts S."/>
            <person name="Rushton P."/>
            <person name="Sanderfoot A."/>
            <person name="Schween G."/>
            <person name="Shiu S.-H."/>
            <person name="Stueber K."/>
            <person name="Theodoulou F.L."/>
            <person name="Tu H."/>
            <person name="Van de Peer Y."/>
            <person name="Verrier P.J."/>
            <person name="Waters E."/>
            <person name="Wood A."/>
            <person name="Yang L."/>
            <person name="Cove D."/>
            <person name="Cuming A."/>
            <person name="Hasebe M."/>
            <person name="Lucas S."/>
            <person name="Mishler D.B."/>
            <person name="Reski R."/>
            <person name="Grigoriev I."/>
            <person name="Quatrano R.S."/>
            <person name="Boore J.L."/>
        </authorList>
    </citation>
    <scope>NUCLEOTIDE SEQUENCE [LARGE SCALE GENOMIC DNA]</scope>
    <source>
        <strain evidence="3 4">cv. Gransden 2004</strain>
    </source>
</reference>
<dbReference type="EMBL" id="ABEU02000005">
    <property type="protein sequence ID" value="PNR54570.1"/>
    <property type="molecule type" value="Genomic_DNA"/>
</dbReference>
<reference evidence="2 4" key="2">
    <citation type="journal article" date="2018" name="Plant J.">
        <title>The Physcomitrella patens chromosome-scale assembly reveals moss genome structure and evolution.</title>
        <authorList>
            <person name="Lang D."/>
            <person name="Ullrich K.K."/>
            <person name="Murat F."/>
            <person name="Fuchs J."/>
            <person name="Jenkins J."/>
            <person name="Haas F.B."/>
            <person name="Piednoel M."/>
            <person name="Gundlach H."/>
            <person name="Van Bel M."/>
            <person name="Meyberg R."/>
            <person name="Vives C."/>
            <person name="Morata J."/>
            <person name="Symeonidi A."/>
            <person name="Hiss M."/>
            <person name="Muchero W."/>
            <person name="Kamisugi Y."/>
            <person name="Saleh O."/>
            <person name="Blanc G."/>
            <person name="Decker E.L."/>
            <person name="van Gessel N."/>
            <person name="Grimwood J."/>
            <person name="Hayes R.D."/>
            <person name="Graham S.W."/>
            <person name="Gunter L.E."/>
            <person name="McDaniel S.F."/>
            <person name="Hoernstein S.N.W."/>
            <person name="Larsson A."/>
            <person name="Li F.W."/>
            <person name="Perroud P.F."/>
            <person name="Phillips J."/>
            <person name="Ranjan P."/>
            <person name="Rokshar D.S."/>
            <person name="Rothfels C.J."/>
            <person name="Schneider L."/>
            <person name="Shu S."/>
            <person name="Stevenson D.W."/>
            <person name="Thummler F."/>
            <person name="Tillich M."/>
            <person name="Villarreal Aguilar J.C."/>
            <person name="Widiez T."/>
            <person name="Wong G.K."/>
            <person name="Wymore A."/>
            <person name="Zhang Y."/>
            <person name="Zimmer A.D."/>
            <person name="Quatrano R.S."/>
            <person name="Mayer K.F.X."/>
            <person name="Goodstein D."/>
            <person name="Casacuberta J.M."/>
            <person name="Vandepoele K."/>
            <person name="Reski R."/>
            <person name="Cuming A.C."/>
            <person name="Tuskan G.A."/>
            <person name="Maumus F."/>
            <person name="Salse J."/>
            <person name="Schmutz J."/>
            <person name="Rensing S.A."/>
        </authorList>
    </citation>
    <scope>NUCLEOTIDE SEQUENCE [LARGE SCALE GENOMIC DNA]</scope>
    <source>
        <strain evidence="3 4">cv. Gransden 2004</strain>
    </source>
</reference>
<evidence type="ECO:0000313" key="3">
    <source>
        <dbReference type="EnsemblPlants" id="PAC:32953863.CDS.1"/>
    </source>
</evidence>
<dbReference type="AlphaFoldDB" id="A0A2K1KLB6"/>
<dbReference type="InParanoid" id="A0A2K1KLB6"/>
<evidence type="ECO:0000313" key="2">
    <source>
        <dbReference type="EMBL" id="PNR54570.1"/>
    </source>
</evidence>
<protein>
    <submittedName>
        <fullName evidence="2 3">Uncharacterized protein</fullName>
    </submittedName>
</protein>
<dbReference type="EnsemblPlants" id="Pp3c5_28149V3.1">
    <property type="protein sequence ID" value="PAC:32953863.CDS.1"/>
    <property type="gene ID" value="Pp3c5_28149"/>
</dbReference>
<accession>A0A2K1KLB6</accession>
<feature type="compositionally biased region" description="Polar residues" evidence="1">
    <location>
        <begin position="12"/>
        <end position="24"/>
    </location>
</feature>
<keyword evidence="4" id="KW-1185">Reference proteome</keyword>
<organism evidence="2">
    <name type="scientific">Physcomitrium patens</name>
    <name type="common">Spreading-leaved earth moss</name>
    <name type="synonym">Physcomitrella patens</name>
    <dbReference type="NCBI Taxonomy" id="3218"/>
    <lineage>
        <taxon>Eukaryota</taxon>
        <taxon>Viridiplantae</taxon>
        <taxon>Streptophyta</taxon>
        <taxon>Embryophyta</taxon>
        <taxon>Bryophyta</taxon>
        <taxon>Bryophytina</taxon>
        <taxon>Bryopsida</taxon>
        <taxon>Funariidae</taxon>
        <taxon>Funariales</taxon>
        <taxon>Funariaceae</taxon>
        <taxon>Physcomitrium</taxon>
    </lineage>
</organism>
<name>A0A2K1KLB6_PHYPA</name>
<feature type="region of interest" description="Disordered" evidence="1">
    <location>
        <begin position="1"/>
        <end position="24"/>
    </location>
</feature>
<evidence type="ECO:0000313" key="4">
    <source>
        <dbReference type="Proteomes" id="UP000006727"/>
    </source>
</evidence>
<reference evidence="3" key="3">
    <citation type="submission" date="2020-12" db="UniProtKB">
        <authorList>
            <consortium name="EnsemblPlants"/>
        </authorList>
    </citation>
    <scope>IDENTIFICATION</scope>
</reference>
<dbReference type="Gramene" id="Pp3c5_28149V3.1">
    <property type="protein sequence ID" value="PAC:32953863.CDS.1"/>
    <property type="gene ID" value="Pp3c5_28149"/>
</dbReference>
<sequence>MLDPTPARGKEQQPNLVVNALPSSNCRPSTMTTYYTAVARPSSQPRQDKNNNKTTQRACSRFLGSLRRTQEGKQSKELVIGGAQNSTLLLLLAECCSAQQGTVRCRTTLDAATKNSAYRAAHTK</sequence>
<dbReference type="Proteomes" id="UP000006727">
    <property type="component" value="Chromosome 5"/>
</dbReference>